<evidence type="ECO:0000256" key="1">
    <source>
        <dbReference type="ARBA" id="ARBA00009571"/>
    </source>
</evidence>
<name>A0A6P7GUD0_DIAVI</name>
<comment type="similarity">
    <text evidence="1">Belongs to the GSKIP family.</text>
</comment>
<dbReference type="InterPro" id="IPR037395">
    <property type="entry name" value="GSKIP"/>
</dbReference>
<gene>
    <name evidence="5" type="primary">LOC114342392</name>
</gene>
<dbReference type="InParanoid" id="A0A6P7GUD0"/>
<dbReference type="PANTHER" id="PTHR12490:SF4">
    <property type="entry name" value="GSK3B-INTERACTING PROTEIN"/>
    <property type="match status" value="1"/>
</dbReference>
<evidence type="ECO:0000313" key="4">
    <source>
        <dbReference type="Proteomes" id="UP001652700"/>
    </source>
</evidence>
<dbReference type="Pfam" id="PF05303">
    <property type="entry name" value="GSKIP_dom"/>
    <property type="match status" value="1"/>
</dbReference>
<accession>A0A6P7GUD0</accession>
<dbReference type="GO" id="GO:0019207">
    <property type="term" value="F:kinase regulator activity"/>
    <property type="evidence" value="ECO:0007669"/>
    <property type="project" value="TreeGrafter"/>
</dbReference>
<evidence type="ECO:0000313" key="5">
    <source>
        <dbReference type="RefSeq" id="XP_028148993.1"/>
    </source>
</evidence>
<dbReference type="Gene3D" id="3.30.2280.10">
    <property type="entry name" value="Hypothetical protein (hspc210)"/>
    <property type="match status" value="1"/>
</dbReference>
<dbReference type="InterPro" id="IPR023231">
    <property type="entry name" value="GSKIP_dom_sf"/>
</dbReference>
<dbReference type="SUPFAM" id="SSF103107">
    <property type="entry name" value="Hypothetical protein c14orf129, hspc210"/>
    <property type="match status" value="1"/>
</dbReference>
<sequence length="110" mass="12414">MSEKILDSHGWKFEAEAIINDIKDHVNAVVISEKIPSTDSCIFLNLVTIEDKNYCIQISALGFKIVGLNFDETGLDSEEFYETPYALLYKISPGFKTSFANALYVKLEQI</sequence>
<dbReference type="GO" id="GO:0060828">
    <property type="term" value="P:regulation of canonical Wnt signaling pathway"/>
    <property type="evidence" value="ECO:0007669"/>
    <property type="project" value="InterPro"/>
</dbReference>
<feature type="domain" description="GSKIP" evidence="2">
    <location>
        <begin position="13"/>
        <end position="109"/>
    </location>
</feature>
<evidence type="ECO:0000313" key="3">
    <source>
        <dbReference type="EnsemblMetazoa" id="XP_050513339.1"/>
    </source>
</evidence>
<dbReference type="GO" id="GO:0051018">
    <property type="term" value="F:protein kinase A binding"/>
    <property type="evidence" value="ECO:0007669"/>
    <property type="project" value="TreeGrafter"/>
</dbReference>
<reference evidence="3" key="2">
    <citation type="submission" date="2025-05" db="UniProtKB">
        <authorList>
            <consortium name="EnsemblMetazoa"/>
        </authorList>
    </citation>
    <scope>IDENTIFICATION</scope>
</reference>
<dbReference type="AlphaFoldDB" id="A0A6P7GUD0"/>
<dbReference type="InterPro" id="IPR007967">
    <property type="entry name" value="GSKIP_dom"/>
</dbReference>
<dbReference type="GO" id="GO:0005737">
    <property type="term" value="C:cytoplasm"/>
    <property type="evidence" value="ECO:0007669"/>
    <property type="project" value="TreeGrafter"/>
</dbReference>
<organism evidence="5">
    <name type="scientific">Diabrotica virgifera virgifera</name>
    <name type="common">western corn rootworm</name>
    <dbReference type="NCBI Taxonomy" id="50390"/>
    <lineage>
        <taxon>Eukaryota</taxon>
        <taxon>Metazoa</taxon>
        <taxon>Ecdysozoa</taxon>
        <taxon>Arthropoda</taxon>
        <taxon>Hexapoda</taxon>
        <taxon>Insecta</taxon>
        <taxon>Pterygota</taxon>
        <taxon>Neoptera</taxon>
        <taxon>Endopterygota</taxon>
        <taxon>Coleoptera</taxon>
        <taxon>Polyphaga</taxon>
        <taxon>Cucujiformia</taxon>
        <taxon>Chrysomeloidea</taxon>
        <taxon>Chrysomelidae</taxon>
        <taxon>Galerucinae</taxon>
        <taxon>Diabroticina</taxon>
        <taxon>Diabroticites</taxon>
        <taxon>Diabrotica</taxon>
    </lineage>
</organism>
<dbReference type="PANTHER" id="PTHR12490">
    <property type="entry name" value="GSK3B-INTERACTING PROTEIN"/>
    <property type="match status" value="1"/>
</dbReference>
<protein>
    <submittedName>
        <fullName evidence="5">GSK3B-interacting protein</fullName>
    </submittedName>
</protein>
<keyword evidence="4" id="KW-1185">Reference proteome</keyword>
<proteinExistence type="inferred from homology"/>
<dbReference type="FunCoup" id="A0A6P7GUD0">
    <property type="interactions" value="379"/>
</dbReference>
<reference evidence="5" key="1">
    <citation type="submission" date="2025-04" db="UniProtKB">
        <authorList>
            <consortium name="RefSeq"/>
        </authorList>
    </citation>
    <scope>IDENTIFICATION</scope>
    <source>
        <tissue evidence="5">Whole insect</tissue>
    </source>
</reference>
<dbReference type="EnsemblMetazoa" id="XM_050657382.1">
    <property type="protein sequence ID" value="XP_050513339.1"/>
    <property type="gene ID" value="LOC126889268"/>
</dbReference>
<dbReference type="RefSeq" id="XP_028148993.1">
    <property type="nucleotide sequence ID" value="XM_028293192.1"/>
</dbReference>
<dbReference type="Proteomes" id="UP001652700">
    <property type="component" value="Unplaced"/>
</dbReference>
<evidence type="ECO:0000259" key="2">
    <source>
        <dbReference type="Pfam" id="PF05303"/>
    </source>
</evidence>